<organism evidence="1 2">
    <name type="scientific">Flavobacterium frigoris (strain PS1)</name>
    <dbReference type="NCBI Taxonomy" id="1086011"/>
    <lineage>
        <taxon>Bacteria</taxon>
        <taxon>Pseudomonadati</taxon>
        <taxon>Bacteroidota</taxon>
        <taxon>Flavobacteriia</taxon>
        <taxon>Flavobacteriales</taxon>
        <taxon>Flavobacteriaceae</taxon>
        <taxon>Flavobacterium</taxon>
    </lineage>
</organism>
<protein>
    <submittedName>
        <fullName evidence="1">Uncharacterized protein</fullName>
    </submittedName>
</protein>
<sequence length="61" mass="7278">MKTIKWNKSKTALIELIYALHAQKTFNNGKIDIAEMANYFEKIFDITYEKLFKLINICYQN</sequence>
<proteinExistence type="predicted"/>
<dbReference type="Pfam" id="PF09357">
    <property type="entry name" value="RteC"/>
    <property type="match status" value="1"/>
</dbReference>
<gene>
    <name evidence="1" type="ORF">HJ01_02383</name>
</gene>
<accession>H7FSV2</accession>
<dbReference type="EMBL" id="AHKF01000018">
    <property type="protein sequence ID" value="EIA08661.1"/>
    <property type="molecule type" value="Genomic_DNA"/>
</dbReference>
<keyword evidence="2" id="KW-1185">Reference proteome</keyword>
<evidence type="ECO:0000313" key="1">
    <source>
        <dbReference type="EMBL" id="EIA08661.1"/>
    </source>
</evidence>
<comment type="caution">
    <text evidence="1">The sequence shown here is derived from an EMBL/GenBank/DDBJ whole genome shotgun (WGS) entry which is preliminary data.</text>
</comment>
<name>H7FSV2_FLAFP</name>
<dbReference type="PATRIC" id="fig|1086011.3.peg.2332"/>
<dbReference type="Proteomes" id="UP000005566">
    <property type="component" value="Unassembled WGS sequence"/>
</dbReference>
<dbReference type="InterPro" id="IPR018534">
    <property type="entry name" value="Tet_reg_excision_RteC"/>
</dbReference>
<dbReference type="STRING" id="1086011.HJ01_02383"/>
<evidence type="ECO:0000313" key="2">
    <source>
        <dbReference type="Proteomes" id="UP000005566"/>
    </source>
</evidence>
<dbReference type="AlphaFoldDB" id="H7FSV2"/>
<reference evidence="1 2" key="1">
    <citation type="journal article" date="2014" name="Acta Crystallogr. D">
        <title>Structure-based characterization and antifreeze properties of a hyperactive ice-binding protein from the Antarctic bacterium Flavobacterium frigoris PS1.</title>
        <authorList>
            <person name="Do H."/>
            <person name="Kim S.J."/>
            <person name="Kim H.J."/>
            <person name="Lee J.H."/>
        </authorList>
    </citation>
    <scope>NUCLEOTIDE SEQUENCE [LARGE SCALE GENOMIC DNA]</scope>
    <source>
        <strain evidence="1 2">PS1</strain>
    </source>
</reference>